<name>A0ABD2B399_VESSQ</name>
<proteinExistence type="predicted"/>
<protein>
    <submittedName>
        <fullName evidence="1">Uncharacterized protein</fullName>
    </submittedName>
</protein>
<keyword evidence="2" id="KW-1185">Reference proteome</keyword>
<gene>
    <name evidence="1" type="ORF">V1478_007434</name>
</gene>
<organism evidence="1 2">
    <name type="scientific">Vespula squamosa</name>
    <name type="common">Southern yellow jacket</name>
    <name type="synonym">Wasp</name>
    <dbReference type="NCBI Taxonomy" id="30214"/>
    <lineage>
        <taxon>Eukaryota</taxon>
        <taxon>Metazoa</taxon>
        <taxon>Ecdysozoa</taxon>
        <taxon>Arthropoda</taxon>
        <taxon>Hexapoda</taxon>
        <taxon>Insecta</taxon>
        <taxon>Pterygota</taxon>
        <taxon>Neoptera</taxon>
        <taxon>Endopterygota</taxon>
        <taxon>Hymenoptera</taxon>
        <taxon>Apocrita</taxon>
        <taxon>Aculeata</taxon>
        <taxon>Vespoidea</taxon>
        <taxon>Vespidae</taxon>
        <taxon>Vespinae</taxon>
        <taxon>Vespula</taxon>
    </lineage>
</organism>
<evidence type="ECO:0000313" key="2">
    <source>
        <dbReference type="Proteomes" id="UP001607302"/>
    </source>
</evidence>
<sequence length="71" mass="7838">MDQEQHASTGSRSTILVLDDCSPTRAIMTMVIMATVIDRVYSEMILTQNDIVKLSTSSVDTLKTDAQYLAL</sequence>
<dbReference type="EMBL" id="JAUDFV010000133">
    <property type="protein sequence ID" value="KAL2727156.1"/>
    <property type="molecule type" value="Genomic_DNA"/>
</dbReference>
<accession>A0ABD2B399</accession>
<comment type="caution">
    <text evidence="1">The sequence shown here is derived from an EMBL/GenBank/DDBJ whole genome shotgun (WGS) entry which is preliminary data.</text>
</comment>
<dbReference type="Proteomes" id="UP001607302">
    <property type="component" value="Unassembled WGS sequence"/>
</dbReference>
<dbReference type="AlphaFoldDB" id="A0ABD2B399"/>
<evidence type="ECO:0000313" key="1">
    <source>
        <dbReference type="EMBL" id="KAL2727156.1"/>
    </source>
</evidence>
<reference evidence="1 2" key="1">
    <citation type="journal article" date="2024" name="Ann. Entomol. Soc. Am.">
        <title>Genomic analyses of the southern and eastern yellowjacket wasps (Hymenoptera: Vespidae) reveal evolutionary signatures of social life.</title>
        <authorList>
            <person name="Catto M.A."/>
            <person name="Caine P.B."/>
            <person name="Orr S.E."/>
            <person name="Hunt B.G."/>
            <person name="Goodisman M.A.D."/>
        </authorList>
    </citation>
    <scope>NUCLEOTIDE SEQUENCE [LARGE SCALE GENOMIC DNA]</scope>
    <source>
        <strain evidence="1">233</strain>
        <tissue evidence="1">Head and thorax</tissue>
    </source>
</reference>